<dbReference type="PANTHER" id="PTHR10344">
    <property type="entry name" value="THYMIDYLATE KINASE"/>
    <property type="match status" value="1"/>
</dbReference>
<dbReference type="HAMAP" id="MF_00165">
    <property type="entry name" value="Thymidylate_kinase"/>
    <property type="match status" value="1"/>
</dbReference>
<dbReference type="EMBL" id="VSSQ01004267">
    <property type="protein sequence ID" value="MPM24459.1"/>
    <property type="molecule type" value="Genomic_DNA"/>
</dbReference>
<dbReference type="GO" id="GO:0006233">
    <property type="term" value="P:dTDP biosynthetic process"/>
    <property type="evidence" value="ECO:0007669"/>
    <property type="project" value="InterPro"/>
</dbReference>
<dbReference type="InterPro" id="IPR039430">
    <property type="entry name" value="Thymidylate_kin-like_dom"/>
</dbReference>
<proteinExistence type="inferred from homology"/>
<protein>
    <recommendedName>
        <fullName evidence="2">dTMP kinase</fullName>
        <ecNumber evidence="2">2.7.4.9</ecNumber>
    </recommendedName>
</protein>
<keyword evidence="5" id="KW-0547">Nucleotide-binding</keyword>
<comment type="similarity">
    <text evidence="1">Belongs to the thymidylate kinase family.</text>
</comment>
<keyword evidence="4" id="KW-0545">Nucleotide biosynthesis</keyword>
<dbReference type="InterPro" id="IPR018094">
    <property type="entry name" value="Thymidylate_kinase"/>
</dbReference>
<evidence type="ECO:0000259" key="9">
    <source>
        <dbReference type="Pfam" id="PF02223"/>
    </source>
</evidence>
<evidence type="ECO:0000256" key="8">
    <source>
        <dbReference type="ARBA" id="ARBA00048743"/>
    </source>
</evidence>
<dbReference type="SUPFAM" id="SSF52540">
    <property type="entry name" value="P-loop containing nucleoside triphosphate hydrolases"/>
    <property type="match status" value="1"/>
</dbReference>
<dbReference type="GO" id="GO:0004798">
    <property type="term" value="F:dTMP kinase activity"/>
    <property type="evidence" value="ECO:0007669"/>
    <property type="project" value="UniProtKB-EC"/>
</dbReference>
<evidence type="ECO:0000256" key="1">
    <source>
        <dbReference type="ARBA" id="ARBA00009776"/>
    </source>
</evidence>
<dbReference type="GO" id="GO:0006227">
    <property type="term" value="P:dUDP biosynthetic process"/>
    <property type="evidence" value="ECO:0007669"/>
    <property type="project" value="TreeGrafter"/>
</dbReference>
<dbReference type="Pfam" id="PF02223">
    <property type="entry name" value="Thymidylate_kin"/>
    <property type="match status" value="1"/>
</dbReference>
<gene>
    <name evidence="10" type="primary">tmk_15</name>
    <name evidence="10" type="ORF">SDC9_70941</name>
</gene>
<keyword evidence="3 10" id="KW-0808">Transferase</keyword>
<dbReference type="AlphaFoldDB" id="A0A644Y821"/>
<evidence type="ECO:0000256" key="2">
    <source>
        <dbReference type="ARBA" id="ARBA00012980"/>
    </source>
</evidence>
<dbReference type="Gene3D" id="3.40.50.300">
    <property type="entry name" value="P-loop containing nucleotide triphosphate hydrolases"/>
    <property type="match status" value="1"/>
</dbReference>
<evidence type="ECO:0000256" key="3">
    <source>
        <dbReference type="ARBA" id="ARBA00022679"/>
    </source>
</evidence>
<accession>A0A644Y821</accession>
<dbReference type="EC" id="2.7.4.9" evidence="2"/>
<dbReference type="InterPro" id="IPR027417">
    <property type="entry name" value="P-loop_NTPase"/>
</dbReference>
<organism evidence="10">
    <name type="scientific">bioreactor metagenome</name>
    <dbReference type="NCBI Taxonomy" id="1076179"/>
    <lineage>
        <taxon>unclassified sequences</taxon>
        <taxon>metagenomes</taxon>
        <taxon>ecological metagenomes</taxon>
    </lineage>
</organism>
<name>A0A644Y821_9ZZZZ</name>
<dbReference type="NCBIfam" id="TIGR00041">
    <property type="entry name" value="DTMP_kinase"/>
    <property type="match status" value="1"/>
</dbReference>
<evidence type="ECO:0000256" key="5">
    <source>
        <dbReference type="ARBA" id="ARBA00022741"/>
    </source>
</evidence>
<dbReference type="GO" id="GO:0006235">
    <property type="term" value="P:dTTP biosynthetic process"/>
    <property type="evidence" value="ECO:0007669"/>
    <property type="project" value="TreeGrafter"/>
</dbReference>
<dbReference type="PANTHER" id="PTHR10344:SF4">
    <property type="entry name" value="UMP-CMP KINASE 2, MITOCHONDRIAL"/>
    <property type="match status" value="1"/>
</dbReference>
<comment type="catalytic activity">
    <reaction evidence="8">
        <text>dTMP + ATP = dTDP + ADP</text>
        <dbReference type="Rhea" id="RHEA:13517"/>
        <dbReference type="ChEBI" id="CHEBI:30616"/>
        <dbReference type="ChEBI" id="CHEBI:58369"/>
        <dbReference type="ChEBI" id="CHEBI:63528"/>
        <dbReference type="ChEBI" id="CHEBI:456216"/>
        <dbReference type="EC" id="2.7.4.9"/>
    </reaction>
</comment>
<evidence type="ECO:0000313" key="10">
    <source>
        <dbReference type="EMBL" id="MPM24459.1"/>
    </source>
</evidence>
<keyword evidence="7" id="KW-0067">ATP-binding</keyword>
<dbReference type="GO" id="GO:0005524">
    <property type="term" value="F:ATP binding"/>
    <property type="evidence" value="ECO:0007669"/>
    <property type="project" value="UniProtKB-KW"/>
</dbReference>
<dbReference type="CDD" id="cd01672">
    <property type="entry name" value="TMPK"/>
    <property type="match status" value="1"/>
</dbReference>
<keyword evidence="6 10" id="KW-0418">Kinase</keyword>
<dbReference type="GO" id="GO:0005737">
    <property type="term" value="C:cytoplasm"/>
    <property type="evidence" value="ECO:0007669"/>
    <property type="project" value="TreeGrafter"/>
</dbReference>
<evidence type="ECO:0000256" key="6">
    <source>
        <dbReference type="ARBA" id="ARBA00022777"/>
    </source>
</evidence>
<comment type="caution">
    <text evidence="10">The sequence shown here is derived from an EMBL/GenBank/DDBJ whole genome shotgun (WGS) entry which is preliminary data.</text>
</comment>
<evidence type="ECO:0000256" key="4">
    <source>
        <dbReference type="ARBA" id="ARBA00022727"/>
    </source>
</evidence>
<sequence length="229" mass="26261">MKKGKFIVLEGLDGSGKSTQTELLLKAIRNKGIDAEFIHFPRTDESSPFYGPMLKRFLKGELGTLSEVDPWFVAMLFAGDRRNEGKNISAMLDEGKWVIADRFVLSNIAFQGAKIANQSEKELLARWILHTEFEVFNLPKPDLTLFIHMPYSFCQKNVLNQRQGADRQYLDGKSDIHEADNTFQNEVYKMYLYMLMQPAFGLTELLIKDSNEVPAPAVIHEMLMKMIEF</sequence>
<evidence type="ECO:0000256" key="7">
    <source>
        <dbReference type="ARBA" id="ARBA00022840"/>
    </source>
</evidence>
<reference evidence="10" key="1">
    <citation type="submission" date="2019-08" db="EMBL/GenBank/DDBJ databases">
        <authorList>
            <person name="Kucharzyk K."/>
            <person name="Murdoch R.W."/>
            <person name="Higgins S."/>
            <person name="Loffler F."/>
        </authorList>
    </citation>
    <scope>NUCLEOTIDE SEQUENCE</scope>
</reference>
<feature type="domain" description="Thymidylate kinase-like" evidence="9">
    <location>
        <begin position="9"/>
        <end position="192"/>
    </location>
</feature>